<accession>A0A5B7JV95</accession>
<protein>
    <submittedName>
        <fullName evidence="1">Uncharacterized protein</fullName>
    </submittedName>
</protein>
<evidence type="ECO:0000313" key="2">
    <source>
        <dbReference type="Proteomes" id="UP000324222"/>
    </source>
</evidence>
<name>A0A5B7JV95_PORTR</name>
<comment type="caution">
    <text evidence="1">The sequence shown here is derived from an EMBL/GenBank/DDBJ whole genome shotgun (WGS) entry which is preliminary data.</text>
</comment>
<organism evidence="1 2">
    <name type="scientific">Portunus trituberculatus</name>
    <name type="common">Swimming crab</name>
    <name type="synonym">Neptunus trituberculatus</name>
    <dbReference type="NCBI Taxonomy" id="210409"/>
    <lineage>
        <taxon>Eukaryota</taxon>
        <taxon>Metazoa</taxon>
        <taxon>Ecdysozoa</taxon>
        <taxon>Arthropoda</taxon>
        <taxon>Crustacea</taxon>
        <taxon>Multicrustacea</taxon>
        <taxon>Malacostraca</taxon>
        <taxon>Eumalacostraca</taxon>
        <taxon>Eucarida</taxon>
        <taxon>Decapoda</taxon>
        <taxon>Pleocyemata</taxon>
        <taxon>Brachyura</taxon>
        <taxon>Eubrachyura</taxon>
        <taxon>Portunoidea</taxon>
        <taxon>Portunidae</taxon>
        <taxon>Portuninae</taxon>
        <taxon>Portunus</taxon>
    </lineage>
</organism>
<evidence type="ECO:0000313" key="1">
    <source>
        <dbReference type="EMBL" id="MPC99992.1"/>
    </source>
</evidence>
<keyword evidence="2" id="KW-1185">Reference proteome</keyword>
<sequence>MATDGLVQLQGGIMCVNMQLEMLTTRSINKALLAGIHSHLVPEKYSYKKSVHLNKRLYTIVIKLNNHKYAILASNSTLQRGK</sequence>
<dbReference type="Proteomes" id="UP000324222">
    <property type="component" value="Unassembled WGS sequence"/>
</dbReference>
<gene>
    <name evidence="1" type="ORF">E2C01_095439</name>
</gene>
<dbReference type="AlphaFoldDB" id="A0A5B7JV95"/>
<dbReference type="EMBL" id="VSRR010120859">
    <property type="protein sequence ID" value="MPC99992.1"/>
    <property type="molecule type" value="Genomic_DNA"/>
</dbReference>
<proteinExistence type="predicted"/>
<reference evidence="1 2" key="1">
    <citation type="submission" date="2019-05" db="EMBL/GenBank/DDBJ databases">
        <title>Another draft genome of Portunus trituberculatus and its Hox gene families provides insights of decapod evolution.</title>
        <authorList>
            <person name="Jeong J.-H."/>
            <person name="Song I."/>
            <person name="Kim S."/>
            <person name="Choi T."/>
            <person name="Kim D."/>
            <person name="Ryu S."/>
            <person name="Kim W."/>
        </authorList>
    </citation>
    <scope>NUCLEOTIDE SEQUENCE [LARGE SCALE GENOMIC DNA]</scope>
    <source>
        <tissue evidence="1">Muscle</tissue>
    </source>
</reference>